<dbReference type="EMBL" id="BPLR01007048">
    <property type="protein sequence ID" value="GIY14101.1"/>
    <property type="molecule type" value="Genomic_DNA"/>
</dbReference>
<evidence type="ECO:0000313" key="2">
    <source>
        <dbReference type="Proteomes" id="UP001054945"/>
    </source>
</evidence>
<proteinExistence type="predicted"/>
<reference evidence="1 2" key="1">
    <citation type="submission" date="2021-06" db="EMBL/GenBank/DDBJ databases">
        <title>Caerostris extrusa draft genome.</title>
        <authorList>
            <person name="Kono N."/>
            <person name="Arakawa K."/>
        </authorList>
    </citation>
    <scope>NUCLEOTIDE SEQUENCE [LARGE SCALE GENOMIC DNA]</scope>
</reference>
<keyword evidence="2" id="KW-1185">Reference proteome</keyword>
<dbReference type="AlphaFoldDB" id="A0AAV4QZ45"/>
<sequence length="94" mass="10720">MDLQWIIMQWTRLQWICNGSSCNGLDCNKSSLDPLQKKSRVFLGVGEQVAIISYSQIERKIRGYILNLSATGTVPADHRTETTQMKWMAQTNTN</sequence>
<organism evidence="1 2">
    <name type="scientific">Caerostris extrusa</name>
    <name type="common">Bark spider</name>
    <name type="synonym">Caerostris bankana</name>
    <dbReference type="NCBI Taxonomy" id="172846"/>
    <lineage>
        <taxon>Eukaryota</taxon>
        <taxon>Metazoa</taxon>
        <taxon>Ecdysozoa</taxon>
        <taxon>Arthropoda</taxon>
        <taxon>Chelicerata</taxon>
        <taxon>Arachnida</taxon>
        <taxon>Araneae</taxon>
        <taxon>Araneomorphae</taxon>
        <taxon>Entelegynae</taxon>
        <taxon>Araneoidea</taxon>
        <taxon>Araneidae</taxon>
        <taxon>Caerostris</taxon>
    </lineage>
</organism>
<comment type="caution">
    <text evidence="1">The sequence shown here is derived from an EMBL/GenBank/DDBJ whole genome shotgun (WGS) entry which is preliminary data.</text>
</comment>
<dbReference type="Proteomes" id="UP001054945">
    <property type="component" value="Unassembled WGS sequence"/>
</dbReference>
<gene>
    <name evidence="1" type="ORF">CEXT_655181</name>
</gene>
<evidence type="ECO:0000313" key="1">
    <source>
        <dbReference type="EMBL" id="GIY14101.1"/>
    </source>
</evidence>
<protein>
    <submittedName>
        <fullName evidence="1">Uncharacterized protein</fullName>
    </submittedName>
</protein>
<name>A0AAV4QZ45_CAEEX</name>
<accession>A0AAV4QZ45</accession>